<dbReference type="InParanoid" id="W7XEB3"/>
<reference evidence="2" key="1">
    <citation type="journal article" date="2006" name="PLoS Biol.">
        <title>Macronuclear genome sequence of the ciliate Tetrahymena thermophila, a model eukaryote.</title>
        <authorList>
            <person name="Eisen J.A."/>
            <person name="Coyne R.S."/>
            <person name="Wu M."/>
            <person name="Wu D."/>
            <person name="Thiagarajan M."/>
            <person name="Wortman J.R."/>
            <person name="Badger J.H."/>
            <person name="Ren Q."/>
            <person name="Amedeo P."/>
            <person name="Jones K.M."/>
            <person name="Tallon L.J."/>
            <person name="Delcher A.L."/>
            <person name="Salzberg S.L."/>
            <person name="Silva J.C."/>
            <person name="Haas B.J."/>
            <person name="Majoros W.H."/>
            <person name="Farzad M."/>
            <person name="Carlton J.M."/>
            <person name="Smith R.K. Jr."/>
            <person name="Garg J."/>
            <person name="Pearlman R.E."/>
            <person name="Karrer K.M."/>
            <person name="Sun L."/>
            <person name="Manning G."/>
            <person name="Elde N.C."/>
            <person name="Turkewitz A.P."/>
            <person name="Asai D.J."/>
            <person name="Wilkes D.E."/>
            <person name="Wang Y."/>
            <person name="Cai H."/>
            <person name="Collins K."/>
            <person name="Stewart B.A."/>
            <person name="Lee S.R."/>
            <person name="Wilamowska K."/>
            <person name="Weinberg Z."/>
            <person name="Ruzzo W.L."/>
            <person name="Wloga D."/>
            <person name="Gaertig J."/>
            <person name="Frankel J."/>
            <person name="Tsao C.-C."/>
            <person name="Gorovsky M.A."/>
            <person name="Keeling P.J."/>
            <person name="Waller R.F."/>
            <person name="Patron N.J."/>
            <person name="Cherry J.M."/>
            <person name="Stover N.A."/>
            <person name="Krieger C.J."/>
            <person name="del Toro C."/>
            <person name="Ryder H.F."/>
            <person name="Williamson S.C."/>
            <person name="Barbeau R.A."/>
            <person name="Hamilton E.P."/>
            <person name="Orias E."/>
        </authorList>
    </citation>
    <scope>NUCLEOTIDE SEQUENCE [LARGE SCALE GENOMIC DNA]</scope>
    <source>
        <strain evidence="2">SB210</strain>
    </source>
</reference>
<dbReference type="AlphaFoldDB" id="W7XEB3"/>
<dbReference type="Proteomes" id="UP000009168">
    <property type="component" value="Unassembled WGS sequence"/>
</dbReference>
<gene>
    <name evidence="1" type="ORF">TTHERM_000041538</name>
</gene>
<dbReference type="EMBL" id="GG662720">
    <property type="protein sequence ID" value="EWS74913.1"/>
    <property type="molecule type" value="Genomic_DNA"/>
</dbReference>
<sequence length="116" mass="14046">MFQVRSNISELCKNRNRTISIHTNYLFYYLQQFQQNLEYHLSAVSHENEYNFYRNQFYQIRFSFSLHQNCIISCIDYYFSSKLIGDQLKGHNTFYVTLICCQSYLEQFCLSQLPSI</sequence>
<name>W7XEB3_TETTS</name>
<protein>
    <submittedName>
        <fullName evidence="1">Uncharacterized protein</fullName>
    </submittedName>
</protein>
<dbReference type="GeneID" id="24436953"/>
<dbReference type="KEGG" id="tet:TTHERM_000041538"/>
<dbReference type="RefSeq" id="XP_012652626.1">
    <property type="nucleotide sequence ID" value="XM_012797172.1"/>
</dbReference>
<keyword evidence="2" id="KW-1185">Reference proteome</keyword>
<evidence type="ECO:0000313" key="1">
    <source>
        <dbReference type="EMBL" id="EWS74913.1"/>
    </source>
</evidence>
<accession>W7XEB3</accession>
<proteinExistence type="predicted"/>
<organism evidence="1 2">
    <name type="scientific">Tetrahymena thermophila (strain SB210)</name>
    <dbReference type="NCBI Taxonomy" id="312017"/>
    <lineage>
        <taxon>Eukaryota</taxon>
        <taxon>Sar</taxon>
        <taxon>Alveolata</taxon>
        <taxon>Ciliophora</taxon>
        <taxon>Intramacronucleata</taxon>
        <taxon>Oligohymenophorea</taxon>
        <taxon>Hymenostomatida</taxon>
        <taxon>Tetrahymenina</taxon>
        <taxon>Tetrahymenidae</taxon>
        <taxon>Tetrahymena</taxon>
    </lineage>
</organism>
<evidence type="ECO:0000313" key="2">
    <source>
        <dbReference type="Proteomes" id="UP000009168"/>
    </source>
</evidence>